<dbReference type="Pfam" id="PF07484">
    <property type="entry name" value="Collar"/>
    <property type="match status" value="1"/>
</dbReference>
<dbReference type="SUPFAM" id="SSF88874">
    <property type="entry name" value="Receptor-binding domain of short tail fibre protein gp12"/>
    <property type="match status" value="1"/>
</dbReference>
<dbReference type="STRING" id="288992.SAMN04488522_1102"/>
<dbReference type="AlphaFoldDB" id="A0A1M5PN19"/>
<dbReference type="EMBL" id="FQUQ01000010">
    <property type="protein sequence ID" value="SHH02613.1"/>
    <property type="molecule type" value="Genomic_DNA"/>
</dbReference>
<evidence type="ECO:0000313" key="2">
    <source>
        <dbReference type="EMBL" id="SHH02613.1"/>
    </source>
</evidence>
<dbReference type="InterPro" id="IPR037053">
    <property type="entry name" value="Phage_tail_collar_dom_sf"/>
</dbReference>
<reference evidence="3" key="1">
    <citation type="submission" date="2016-11" db="EMBL/GenBank/DDBJ databases">
        <authorList>
            <person name="Varghese N."/>
            <person name="Submissions S."/>
        </authorList>
    </citation>
    <scope>NUCLEOTIDE SEQUENCE [LARGE SCALE GENOMIC DNA]</scope>
    <source>
        <strain evidence="3">DSM 16990</strain>
    </source>
</reference>
<organism evidence="2 3">
    <name type="scientific">Pedobacter caeni</name>
    <dbReference type="NCBI Taxonomy" id="288992"/>
    <lineage>
        <taxon>Bacteria</taxon>
        <taxon>Pseudomonadati</taxon>
        <taxon>Bacteroidota</taxon>
        <taxon>Sphingobacteriia</taxon>
        <taxon>Sphingobacteriales</taxon>
        <taxon>Sphingobacteriaceae</taxon>
        <taxon>Pedobacter</taxon>
    </lineage>
</organism>
<keyword evidence="3" id="KW-1185">Reference proteome</keyword>
<evidence type="ECO:0000313" key="3">
    <source>
        <dbReference type="Proteomes" id="UP000184287"/>
    </source>
</evidence>
<dbReference type="Gene3D" id="3.90.1340.10">
    <property type="entry name" value="Phage tail collar domain"/>
    <property type="match status" value="1"/>
</dbReference>
<dbReference type="Proteomes" id="UP000184287">
    <property type="component" value="Unassembled WGS sequence"/>
</dbReference>
<dbReference type="RefSeq" id="WP_073238902.1">
    <property type="nucleotide sequence ID" value="NZ_FQUQ01000010.1"/>
</dbReference>
<dbReference type="InterPro" id="IPR011083">
    <property type="entry name" value="Phage_tail_collar_dom"/>
</dbReference>
<dbReference type="OrthoDB" id="9810174at2"/>
<accession>A0A1M5PN19</accession>
<feature type="domain" description="Phage tail collar" evidence="1">
    <location>
        <begin position="6"/>
        <end position="62"/>
    </location>
</feature>
<gene>
    <name evidence="2" type="ORF">SAMN04488522_1102</name>
</gene>
<name>A0A1M5PN19_9SPHI</name>
<proteinExistence type="predicted"/>
<sequence>MEEYMGMVKIFAGNFAPRGFMFCNGQIIGIAQYSALFALLGTTYGGNGQTTFGLPDLRGRAPIGWGQGPGLSNYNPGQVSGRENVSILINNMPAHNHIATSTLTLNASNAAATIPIPAAGNALGAGKDVNTDPVSMYTTSAPNIPLTGGSVATTTALNGGNVPISILQPTLAVSYIIATEGPFPSRN</sequence>
<evidence type="ECO:0000259" key="1">
    <source>
        <dbReference type="Pfam" id="PF07484"/>
    </source>
</evidence>
<protein>
    <submittedName>
        <fullName evidence="2">Microcystin-dependent protein</fullName>
    </submittedName>
</protein>